<dbReference type="SUPFAM" id="SSF55486">
    <property type="entry name" value="Metalloproteases ('zincins'), catalytic domain"/>
    <property type="match status" value="1"/>
</dbReference>
<feature type="region of interest" description="Disordered" evidence="1">
    <location>
        <begin position="64"/>
        <end position="83"/>
    </location>
</feature>
<protein>
    <recommendedName>
        <fullName evidence="5">Metallo-peptidase family M12B Reprolysin-like</fullName>
    </recommendedName>
</protein>
<dbReference type="STRING" id="443156.SAMN04489867_1180"/>
<evidence type="ECO:0000256" key="2">
    <source>
        <dbReference type="SAM" id="SignalP"/>
    </source>
</evidence>
<dbReference type="AlphaFoldDB" id="A0A1H0P8R2"/>
<gene>
    <name evidence="3" type="ORF">SAMN04489867_1180</name>
</gene>
<name>A0A1H0P8R2_9MICO</name>
<evidence type="ECO:0000313" key="4">
    <source>
        <dbReference type="Proteomes" id="UP000199077"/>
    </source>
</evidence>
<organism evidence="3 4">
    <name type="scientific">Pedococcus dokdonensis</name>
    <dbReference type="NCBI Taxonomy" id="443156"/>
    <lineage>
        <taxon>Bacteria</taxon>
        <taxon>Bacillati</taxon>
        <taxon>Actinomycetota</taxon>
        <taxon>Actinomycetes</taxon>
        <taxon>Micrococcales</taxon>
        <taxon>Intrasporangiaceae</taxon>
        <taxon>Pedococcus</taxon>
    </lineage>
</organism>
<reference evidence="4" key="1">
    <citation type="submission" date="2016-10" db="EMBL/GenBank/DDBJ databases">
        <authorList>
            <person name="Varghese N."/>
            <person name="Submissions S."/>
        </authorList>
    </citation>
    <scope>NUCLEOTIDE SEQUENCE [LARGE SCALE GENOMIC DNA]</scope>
    <source>
        <strain evidence="4">DSM 22329</strain>
    </source>
</reference>
<dbReference type="OrthoDB" id="369088at2"/>
<dbReference type="Gene3D" id="3.40.390.10">
    <property type="entry name" value="Collagenase (Catalytic Domain)"/>
    <property type="match status" value="1"/>
</dbReference>
<feature type="signal peptide" evidence="2">
    <location>
        <begin position="1"/>
        <end position="26"/>
    </location>
</feature>
<feature type="chain" id="PRO_5039098809" description="Metallo-peptidase family M12B Reprolysin-like" evidence="2">
    <location>
        <begin position="27"/>
        <end position="708"/>
    </location>
</feature>
<evidence type="ECO:0000256" key="1">
    <source>
        <dbReference type="SAM" id="MobiDB-lite"/>
    </source>
</evidence>
<dbReference type="InterPro" id="IPR024079">
    <property type="entry name" value="MetalloPept_cat_dom_sf"/>
</dbReference>
<dbReference type="RefSeq" id="WP_157692912.1">
    <property type="nucleotide sequence ID" value="NZ_LT629711.1"/>
</dbReference>
<evidence type="ECO:0008006" key="5">
    <source>
        <dbReference type="Google" id="ProtNLM"/>
    </source>
</evidence>
<dbReference type="Proteomes" id="UP000199077">
    <property type="component" value="Chromosome I"/>
</dbReference>
<keyword evidence="2" id="KW-0732">Signal</keyword>
<evidence type="ECO:0000313" key="3">
    <source>
        <dbReference type="EMBL" id="SDP01423.1"/>
    </source>
</evidence>
<dbReference type="EMBL" id="LT629711">
    <property type="protein sequence ID" value="SDP01423.1"/>
    <property type="molecule type" value="Genomic_DNA"/>
</dbReference>
<accession>A0A1H0P8R2</accession>
<sequence length="708" mass="72849">MKSTTTGLRRSARFATVLVTAGAAFAAAAATAQGAVSAAPAASILKAPVTATVVDASTPSIATVTTSKAPPGKGVATSSKTTGVGGVSGSAPSTYAQLTVHGGYTASGVGLRNRGAGSIYVSGVPAGAKVVEAYLFWSILGNGESSSFSAGTFKGQPIRGIKVGQGGSPCWAGTTTGYAYRANVGSYVTGNGWYSLKGFASSRHDGADPFTTTAKAPLAEGASLVVVYDKPSYPLTQVVVANGYGMTSGGAMTTSLPFGFSASNPVGEFRTTFIGADGQKNAGEPFSKINGVDVATPDWDGTDRPVPRYSQGNLWDTDSMSFGRLVHPGDTSARFTVDGGPDCISWVAQVMSARYYGQIDTDRDKLLDGWEANGLDSDGNGTFDVALPGASPVHKDLYVEMDYMGAEAVCPCHLPLAADLNRIVAAYAAAPYAANPDGLTGIRLHLDAGPARGAAFNLGGGNLVPFDADLNPVAAQFNAIKAANFNAARAKVYYYMIWAHGYDGGSSSGNAFNIPNDSFVVTLGLWGGGGSSDAKVGTFIHEFGHDLGLRHGGDDHGNYEPNYLSVMNYAFQVSGIPRTGTTPPSFTYSSFTLPSLNELALNENAGLGSASAATYRTRWFCPNGTQRTTAGGANLPINWNCNAVTGGVVASDINNDGSLTVLGTQNNWANLTYGGGTVGGGVSAGLSATTKVSHELTYQEAKEHNLHK</sequence>
<proteinExistence type="predicted"/>
<keyword evidence="4" id="KW-1185">Reference proteome</keyword>
<dbReference type="GO" id="GO:0008237">
    <property type="term" value="F:metallopeptidase activity"/>
    <property type="evidence" value="ECO:0007669"/>
    <property type="project" value="InterPro"/>
</dbReference>